<gene>
    <name evidence="1" type="ORF">ACFSUF_14970</name>
</gene>
<protein>
    <submittedName>
        <fullName evidence="1">DUF2515 domain-containing protein</fullName>
    </submittedName>
</protein>
<dbReference type="EMBL" id="JBHUME010000008">
    <property type="protein sequence ID" value="MFD2613732.1"/>
    <property type="molecule type" value="Genomic_DNA"/>
</dbReference>
<evidence type="ECO:0000313" key="2">
    <source>
        <dbReference type="Proteomes" id="UP001597541"/>
    </source>
</evidence>
<reference evidence="2" key="1">
    <citation type="journal article" date="2019" name="Int. J. Syst. Evol. Microbiol.">
        <title>The Global Catalogue of Microorganisms (GCM) 10K type strain sequencing project: providing services to taxonomists for standard genome sequencing and annotation.</title>
        <authorList>
            <consortium name="The Broad Institute Genomics Platform"/>
            <consortium name="The Broad Institute Genome Sequencing Center for Infectious Disease"/>
            <person name="Wu L."/>
            <person name="Ma J."/>
        </authorList>
    </citation>
    <scope>NUCLEOTIDE SEQUENCE [LARGE SCALE GENOMIC DNA]</scope>
    <source>
        <strain evidence="2">KCTC 3950</strain>
    </source>
</reference>
<dbReference type="Pfam" id="PF10720">
    <property type="entry name" value="DUF2515"/>
    <property type="match status" value="1"/>
</dbReference>
<evidence type="ECO:0000313" key="1">
    <source>
        <dbReference type="EMBL" id="MFD2613732.1"/>
    </source>
</evidence>
<dbReference type="RefSeq" id="WP_377603781.1">
    <property type="nucleotide sequence ID" value="NZ_JBHUME010000008.1"/>
</dbReference>
<name>A0ABW5PHC1_9BACL</name>
<dbReference type="InterPro" id="IPR019658">
    <property type="entry name" value="DUF2515"/>
</dbReference>
<dbReference type="Proteomes" id="UP001597541">
    <property type="component" value="Unassembled WGS sequence"/>
</dbReference>
<proteinExistence type="predicted"/>
<organism evidence="1 2">
    <name type="scientific">Paenibacillus gansuensis</name>
    <dbReference type="NCBI Taxonomy" id="306542"/>
    <lineage>
        <taxon>Bacteria</taxon>
        <taxon>Bacillati</taxon>
        <taxon>Bacillota</taxon>
        <taxon>Bacilli</taxon>
        <taxon>Bacillales</taxon>
        <taxon>Paenibacillaceae</taxon>
        <taxon>Paenibacillus</taxon>
    </lineage>
</organism>
<keyword evidence="2" id="KW-1185">Reference proteome</keyword>
<comment type="caution">
    <text evidence="1">The sequence shown here is derived from an EMBL/GenBank/DDBJ whole genome shotgun (WGS) entry which is preliminary data.</text>
</comment>
<sequence>MKPAGRKRTLWRTLWDKMTHLPQDAAHYLKGKWQSQEFSAELAEHPLPLQLPADAVKVLTPKLKAAVVPVPGTIVPPSRPLRPMEKEIAVRIQEQTAAANRNNVTRTAAYLAMYRSHPELHWAFLAHMVSRNGGWNMTDLKGDLLPRLLSPAQTEAIFVFLEKANNYIFQDAYPQLLLYAESRKRKMPLFHLLPQFHISAFMRPFWERFWETGESSLLTVALIVNEQHYIEHRIVQNKEVQTQVLQSLQFQAQSLLQLNQVVFPYSTDPLLSREQLRLRLAGLVLEQFADLDERIGVGRSLYAILFGFEDLHEGSRRFAFSAPHTGSRADYWPQLFARIKKASPSHNYTERLNGCALRPGAAPLYSPALEHAWPDRTVEPPARFDWFQSMDALRHFSPLRAPHSFDMTNEYCFGLNKVELAILTGEHLLDE</sequence>
<accession>A0ABW5PHC1</accession>